<proteinExistence type="predicted"/>
<keyword evidence="5" id="KW-1185">Reference proteome</keyword>
<comment type="caution">
    <text evidence="4">The sequence shown here is derived from an EMBL/GenBank/DDBJ whole genome shotgun (WGS) entry which is preliminary data.</text>
</comment>
<keyword evidence="1" id="KW-0560">Oxidoreductase</keyword>
<dbReference type="Gene3D" id="3.30.360.10">
    <property type="entry name" value="Dihydrodipicolinate Reductase, domain 2"/>
    <property type="match status" value="1"/>
</dbReference>
<evidence type="ECO:0000313" key="4">
    <source>
        <dbReference type="EMBL" id="TCC50700.1"/>
    </source>
</evidence>
<dbReference type="EMBL" id="SJKD01000002">
    <property type="protein sequence ID" value="TCC50700.1"/>
    <property type="molecule type" value="Genomic_DNA"/>
</dbReference>
<dbReference type="PANTHER" id="PTHR43818">
    <property type="entry name" value="BCDNA.GH03377"/>
    <property type="match status" value="1"/>
</dbReference>
<evidence type="ECO:0000256" key="1">
    <source>
        <dbReference type="ARBA" id="ARBA00023002"/>
    </source>
</evidence>
<evidence type="ECO:0000259" key="3">
    <source>
        <dbReference type="Pfam" id="PF22725"/>
    </source>
</evidence>
<sequence>MPAPLRLAVIGAAHAHVRYALDEVTLREDLVLVAVADPDPATAGRYAAEFGVPAYDDHRRLLDELRPEVVMIAGVYADRAEAIVDSLHAGAHVLADKPLCTTLAELDAIEAAQHETGRFVCLLLEKRNYPETLAARALLADGSLGELVQVASTGPHKLNRPTRPDWFLTRKGYGGILGDLAVHDIDLVLLLSGASEGTIAGLADSTDPEFALHGSLLLGAGPVVATIEVNWLTPAASPYHGDYRMRLTGTGGTAELFWAQNKLLAATTDRPPWEVELPPGRRPAAEALDALSAGLEPETTTAAGFVATRVALLAQQSADAGGVVLPWTDGQQRGQAG</sequence>
<gene>
    <name evidence="4" type="ORF">E0H75_10970</name>
</gene>
<dbReference type="GO" id="GO:0016491">
    <property type="term" value="F:oxidoreductase activity"/>
    <property type="evidence" value="ECO:0007669"/>
    <property type="project" value="UniProtKB-KW"/>
</dbReference>
<dbReference type="SUPFAM" id="SSF51735">
    <property type="entry name" value="NAD(P)-binding Rossmann-fold domains"/>
    <property type="match status" value="1"/>
</dbReference>
<dbReference type="Proteomes" id="UP000293342">
    <property type="component" value="Unassembled WGS sequence"/>
</dbReference>
<dbReference type="GO" id="GO:0000166">
    <property type="term" value="F:nucleotide binding"/>
    <property type="evidence" value="ECO:0007669"/>
    <property type="project" value="InterPro"/>
</dbReference>
<reference evidence="4 5" key="1">
    <citation type="submission" date="2019-02" db="EMBL/GenBank/DDBJ databases">
        <title>Kribbella capetownensis sp. nov. and Kribbella speibonae sp. nov., isolated from soil.</title>
        <authorList>
            <person name="Curtis S.M."/>
            <person name="Norton I."/>
            <person name="Everest G.J."/>
            <person name="Meyers P.R."/>
        </authorList>
    </citation>
    <scope>NUCLEOTIDE SEQUENCE [LARGE SCALE GENOMIC DNA]</scope>
    <source>
        <strain evidence="4 5">YM53</strain>
    </source>
</reference>
<dbReference type="InterPro" id="IPR050463">
    <property type="entry name" value="Gfo/Idh/MocA_oxidrdct_glycsds"/>
</dbReference>
<dbReference type="OrthoDB" id="256869at2"/>
<feature type="domain" description="Gfo/Idh/MocA-like oxidoreductase N-terminal" evidence="2">
    <location>
        <begin position="6"/>
        <end position="120"/>
    </location>
</feature>
<name>A0A4R0JVH0_9ACTN</name>
<dbReference type="InterPro" id="IPR036291">
    <property type="entry name" value="NAD(P)-bd_dom_sf"/>
</dbReference>
<feature type="domain" description="GFO/IDH/MocA-like oxidoreductase" evidence="3">
    <location>
        <begin position="133"/>
        <end position="254"/>
    </location>
</feature>
<dbReference type="InterPro" id="IPR055170">
    <property type="entry name" value="GFO_IDH_MocA-like_dom"/>
</dbReference>
<evidence type="ECO:0000313" key="5">
    <source>
        <dbReference type="Proteomes" id="UP000293342"/>
    </source>
</evidence>
<dbReference type="InterPro" id="IPR000683">
    <property type="entry name" value="Gfo/Idh/MocA-like_OxRdtase_N"/>
</dbReference>
<dbReference type="SUPFAM" id="SSF55347">
    <property type="entry name" value="Glyceraldehyde-3-phosphate dehydrogenase-like, C-terminal domain"/>
    <property type="match status" value="1"/>
</dbReference>
<dbReference type="AlphaFoldDB" id="A0A4R0JVH0"/>
<evidence type="ECO:0000259" key="2">
    <source>
        <dbReference type="Pfam" id="PF01408"/>
    </source>
</evidence>
<dbReference type="Gene3D" id="3.40.50.720">
    <property type="entry name" value="NAD(P)-binding Rossmann-like Domain"/>
    <property type="match status" value="1"/>
</dbReference>
<protein>
    <submittedName>
        <fullName evidence="4">Gfo/Idh/MocA family oxidoreductase</fullName>
    </submittedName>
</protein>
<organism evidence="4 5">
    <name type="scientific">Kribbella capetownensis</name>
    <dbReference type="NCBI Taxonomy" id="1572659"/>
    <lineage>
        <taxon>Bacteria</taxon>
        <taxon>Bacillati</taxon>
        <taxon>Actinomycetota</taxon>
        <taxon>Actinomycetes</taxon>
        <taxon>Propionibacteriales</taxon>
        <taxon>Kribbellaceae</taxon>
        <taxon>Kribbella</taxon>
    </lineage>
</organism>
<dbReference type="RefSeq" id="WP_131513402.1">
    <property type="nucleotide sequence ID" value="NZ_SJKD01000002.1"/>
</dbReference>
<dbReference type="Pfam" id="PF22725">
    <property type="entry name" value="GFO_IDH_MocA_C3"/>
    <property type="match status" value="1"/>
</dbReference>
<accession>A0A4R0JVH0</accession>
<dbReference type="Pfam" id="PF01408">
    <property type="entry name" value="GFO_IDH_MocA"/>
    <property type="match status" value="1"/>
</dbReference>
<dbReference type="PANTHER" id="PTHR43818:SF11">
    <property type="entry name" value="BCDNA.GH03377"/>
    <property type="match status" value="1"/>
</dbReference>